<dbReference type="GO" id="GO:0015833">
    <property type="term" value="P:peptide transport"/>
    <property type="evidence" value="ECO:0007669"/>
    <property type="project" value="TreeGrafter"/>
</dbReference>
<dbReference type="AlphaFoldDB" id="X1UC02"/>
<proteinExistence type="inferred from homology"/>
<organism evidence="4">
    <name type="scientific">marine sediment metagenome</name>
    <dbReference type="NCBI Taxonomy" id="412755"/>
    <lineage>
        <taxon>unclassified sequences</taxon>
        <taxon>metagenomes</taxon>
        <taxon>ecological metagenomes</taxon>
    </lineage>
</organism>
<accession>X1UC02</accession>
<dbReference type="PANTHER" id="PTHR30290:SF9">
    <property type="entry name" value="OLIGOPEPTIDE-BINDING PROTEIN APPA"/>
    <property type="match status" value="1"/>
</dbReference>
<dbReference type="InterPro" id="IPR039424">
    <property type="entry name" value="SBP_5"/>
</dbReference>
<dbReference type="GO" id="GO:1904680">
    <property type="term" value="F:peptide transmembrane transporter activity"/>
    <property type="evidence" value="ECO:0007669"/>
    <property type="project" value="TreeGrafter"/>
</dbReference>
<evidence type="ECO:0000313" key="4">
    <source>
        <dbReference type="EMBL" id="GAJ15038.1"/>
    </source>
</evidence>
<comment type="caution">
    <text evidence="4">The sequence shown here is derived from an EMBL/GenBank/DDBJ whole genome shotgun (WGS) entry which is preliminary data.</text>
</comment>
<dbReference type="EMBL" id="BARW01027353">
    <property type="protein sequence ID" value="GAJ15038.1"/>
    <property type="molecule type" value="Genomic_DNA"/>
</dbReference>
<keyword evidence="2" id="KW-0813">Transport</keyword>
<dbReference type="Gene3D" id="3.10.105.10">
    <property type="entry name" value="Dipeptide-binding Protein, Domain 3"/>
    <property type="match status" value="1"/>
</dbReference>
<dbReference type="SUPFAM" id="SSF53850">
    <property type="entry name" value="Periplasmic binding protein-like II"/>
    <property type="match status" value="1"/>
</dbReference>
<evidence type="ECO:0000256" key="2">
    <source>
        <dbReference type="ARBA" id="ARBA00022448"/>
    </source>
</evidence>
<gene>
    <name evidence="4" type="ORF">S12H4_44399</name>
</gene>
<name>X1UC02_9ZZZZ</name>
<sequence>DPEAAYRLATYAEGRGYTVLPEDIKATFGLGWWKYSPDVAARLLENNGFSRDADGKWLLPDGTPWKFSLVTAAEPSHPEARNLFAAMHEWKKFGIDVELVALPPGAVVVRDGLYDGCSAWPAKEPWGGHPDMFRTFDPWNSVYLEPVLGEPHYGHLSRWTDPRMDRVIAELKLTDWGDIDRMVELGTEGFKIAIEEMPTIPVFTHPGLILWSTYYWTGWATSEDPHTFPSIWWPNLKFMMPFLEPTGR</sequence>
<evidence type="ECO:0000256" key="1">
    <source>
        <dbReference type="ARBA" id="ARBA00005695"/>
    </source>
</evidence>
<evidence type="ECO:0000256" key="3">
    <source>
        <dbReference type="ARBA" id="ARBA00022729"/>
    </source>
</evidence>
<protein>
    <recommendedName>
        <fullName evidence="5">Solute-binding protein family 5 domain-containing protein</fullName>
    </recommendedName>
</protein>
<keyword evidence="3" id="KW-0732">Signal</keyword>
<evidence type="ECO:0008006" key="5">
    <source>
        <dbReference type="Google" id="ProtNLM"/>
    </source>
</evidence>
<dbReference type="Gene3D" id="3.40.190.10">
    <property type="entry name" value="Periplasmic binding protein-like II"/>
    <property type="match status" value="1"/>
</dbReference>
<comment type="similarity">
    <text evidence="1">Belongs to the bacterial solute-binding protein 5 family.</text>
</comment>
<reference evidence="4" key="1">
    <citation type="journal article" date="2014" name="Front. Microbiol.">
        <title>High frequency of phylogenetically diverse reductive dehalogenase-homologous genes in deep subseafloor sedimentary metagenomes.</title>
        <authorList>
            <person name="Kawai M."/>
            <person name="Futagami T."/>
            <person name="Toyoda A."/>
            <person name="Takaki Y."/>
            <person name="Nishi S."/>
            <person name="Hori S."/>
            <person name="Arai W."/>
            <person name="Tsubouchi T."/>
            <person name="Morono Y."/>
            <person name="Uchiyama I."/>
            <person name="Ito T."/>
            <person name="Fujiyama A."/>
            <person name="Inagaki F."/>
            <person name="Takami H."/>
        </authorList>
    </citation>
    <scope>NUCLEOTIDE SEQUENCE</scope>
    <source>
        <strain evidence="4">Expedition CK06-06</strain>
    </source>
</reference>
<dbReference type="PANTHER" id="PTHR30290">
    <property type="entry name" value="PERIPLASMIC BINDING COMPONENT OF ABC TRANSPORTER"/>
    <property type="match status" value="1"/>
</dbReference>
<feature type="non-terminal residue" evidence="4">
    <location>
        <position position="1"/>
    </location>
</feature>